<accession>G6E8N7</accession>
<organism evidence="1 2">
    <name type="scientific">Novosphingobium pentaromativorans US6-1</name>
    <dbReference type="NCBI Taxonomy" id="1088721"/>
    <lineage>
        <taxon>Bacteria</taxon>
        <taxon>Pseudomonadati</taxon>
        <taxon>Pseudomonadota</taxon>
        <taxon>Alphaproteobacteria</taxon>
        <taxon>Sphingomonadales</taxon>
        <taxon>Sphingomonadaceae</taxon>
        <taxon>Novosphingobium</taxon>
    </lineage>
</organism>
<reference evidence="1 2" key="1">
    <citation type="journal article" date="2012" name="J. Bacteriol.">
        <title>Genome sequence of benzo(a)pyrene-degrading bacterium Novosphingobium pentaromativorans US6-1.</title>
        <authorList>
            <person name="Luo Y.R."/>
            <person name="Kang S.G."/>
            <person name="Kim S.J."/>
            <person name="Kim M.R."/>
            <person name="Li N."/>
            <person name="Lee J.H."/>
            <person name="Kwon K.K."/>
        </authorList>
    </citation>
    <scope>NUCLEOTIDE SEQUENCE [LARGE SCALE GENOMIC DNA]</scope>
    <source>
        <strain evidence="1 2">US6-1</strain>
    </source>
</reference>
<dbReference type="Proteomes" id="UP000004030">
    <property type="component" value="Unassembled WGS sequence"/>
</dbReference>
<name>G6E8N7_9SPHN</name>
<protein>
    <submittedName>
        <fullName evidence="1">Uncharacterized protein</fullName>
    </submittedName>
</protein>
<evidence type="ECO:0000313" key="2">
    <source>
        <dbReference type="Proteomes" id="UP000004030"/>
    </source>
</evidence>
<proteinExistence type="predicted"/>
<sequence>MHEITCLSEGTLTRPDARCKEVAGVAVGDIVHRRVESA</sequence>
<comment type="caution">
    <text evidence="1">The sequence shown here is derived from an EMBL/GenBank/DDBJ whole genome shotgun (WGS) entry which is preliminary data.</text>
</comment>
<dbReference type="AlphaFoldDB" id="G6E8N7"/>
<dbReference type="PATRIC" id="fig|1088721.3.peg.699"/>
<keyword evidence="2" id="KW-1185">Reference proteome</keyword>
<dbReference type="EMBL" id="AGFM01000009">
    <property type="protein sequence ID" value="EHJ62110.1"/>
    <property type="molecule type" value="Genomic_DNA"/>
</dbReference>
<evidence type="ECO:0000313" key="1">
    <source>
        <dbReference type="EMBL" id="EHJ62110.1"/>
    </source>
</evidence>
<gene>
    <name evidence="1" type="ORF">NSU_0707</name>
</gene>